<dbReference type="RefSeq" id="XP_008714083.1">
    <property type="nucleotide sequence ID" value="XM_008715861.1"/>
</dbReference>
<dbReference type="GO" id="GO:0042546">
    <property type="term" value="P:cell wall biogenesis"/>
    <property type="evidence" value="ECO:0007669"/>
    <property type="project" value="InterPro"/>
</dbReference>
<organism evidence="4 5">
    <name type="scientific">Cyphellophora europaea (strain CBS 101466)</name>
    <name type="common">Phialophora europaea</name>
    <dbReference type="NCBI Taxonomy" id="1220924"/>
    <lineage>
        <taxon>Eukaryota</taxon>
        <taxon>Fungi</taxon>
        <taxon>Dikarya</taxon>
        <taxon>Ascomycota</taxon>
        <taxon>Pezizomycotina</taxon>
        <taxon>Eurotiomycetes</taxon>
        <taxon>Chaetothyriomycetidae</taxon>
        <taxon>Chaetothyriales</taxon>
        <taxon>Cyphellophoraceae</taxon>
        <taxon>Cyphellophora</taxon>
    </lineage>
</organism>
<dbReference type="InterPro" id="IPR008659">
    <property type="entry name" value="Kre9/Knh1_C"/>
</dbReference>
<dbReference type="HOGENOM" id="CLU_1151746_0_0_1"/>
<dbReference type="Proteomes" id="UP000030752">
    <property type="component" value="Unassembled WGS sequence"/>
</dbReference>
<name>W2S0Z7_CYPE1</name>
<sequence>MSLVSFAFAGFWPAIVDRAVLNVRQAVGANTETAAAGADAATAQTQAAGGNAATATAATAATQQTAAAGGGAAATAATAATTTTPATAAANPATAATTARTAAAADTDTDTATARTTATPAAAPAPVAGPGGAGAGAAAPAADAPAADPALFSVPFSEQTGSIRYAPMPKKAPSKISIKNFTPQNPTSNAPIFSSPAKQASVAATQTQPFTFTVVSSEAQMPAASPPTDTAMQKFLNRWKD</sequence>
<evidence type="ECO:0000259" key="3">
    <source>
        <dbReference type="Pfam" id="PF05390"/>
    </source>
</evidence>
<evidence type="ECO:0000313" key="5">
    <source>
        <dbReference type="Proteomes" id="UP000030752"/>
    </source>
</evidence>
<dbReference type="GeneID" id="19968840"/>
<dbReference type="AlphaFoldDB" id="W2S0Z7"/>
<dbReference type="STRING" id="1220924.W2S0Z7"/>
<feature type="domain" description="Yeast cell wall synthesis Kre9/Knh1 C-terminal" evidence="3">
    <location>
        <begin position="150"/>
        <end position="229"/>
    </location>
</feature>
<dbReference type="PANTHER" id="PTHR28154:SF1">
    <property type="entry name" value="CELL WALL SYNTHESIS PROTEIN KNH1-RELATED"/>
    <property type="match status" value="1"/>
</dbReference>
<evidence type="ECO:0000256" key="2">
    <source>
        <dbReference type="SAM" id="MobiDB-lite"/>
    </source>
</evidence>
<proteinExistence type="predicted"/>
<dbReference type="InterPro" id="IPR045328">
    <property type="entry name" value="Kre9/Knh1"/>
</dbReference>
<dbReference type="VEuPathDB" id="FungiDB:HMPREF1541_01501"/>
<dbReference type="GO" id="GO:0006078">
    <property type="term" value="P:(1-&gt;6)-beta-D-glucan biosynthetic process"/>
    <property type="evidence" value="ECO:0007669"/>
    <property type="project" value="InterPro"/>
</dbReference>
<dbReference type="GO" id="GO:0031505">
    <property type="term" value="P:fungal-type cell wall organization"/>
    <property type="evidence" value="ECO:0007669"/>
    <property type="project" value="TreeGrafter"/>
</dbReference>
<accession>W2S0Z7</accession>
<dbReference type="GO" id="GO:0005576">
    <property type="term" value="C:extracellular region"/>
    <property type="evidence" value="ECO:0007669"/>
    <property type="project" value="TreeGrafter"/>
</dbReference>
<dbReference type="eggNOG" id="ENOG502S28F">
    <property type="taxonomic scope" value="Eukaryota"/>
</dbReference>
<feature type="region of interest" description="Disordered" evidence="2">
    <location>
        <begin position="83"/>
        <end position="141"/>
    </location>
</feature>
<feature type="compositionally biased region" description="Low complexity" evidence="2">
    <location>
        <begin position="83"/>
        <end position="128"/>
    </location>
</feature>
<dbReference type="Pfam" id="PF05390">
    <property type="entry name" value="Kre9_KNH1_C"/>
    <property type="match status" value="1"/>
</dbReference>
<keyword evidence="5" id="KW-1185">Reference proteome</keyword>
<dbReference type="PANTHER" id="PTHR28154">
    <property type="entry name" value="CELL WALL SYNTHESIS PROTEIN KNH1-RELATED"/>
    <property type="match status" value="1"/>
</dbReference>
<evidence type="ECO:0000256" key="1">
    <source>
        <dbReference type="ARBA" id="ARBA00022729"/>
    </source>
</evidence>
<dbReference type="OrthoDB" id="2432613at2759"/>
<evidence type="ECO:0000313" key="4">
    <source>
        <dbReference type="EMBL" id="ETN42347.1"/>
    </source>
</evidence>
<keyword evidence="1" id="KW-0732">Signal</keyword>
<dbReference type="EMBL" id="KB822718">
    <property type="protein sequence ID" value="ETN42347.1"/>
    <property type="molecule type" value="Genomic_DNA"/>
</dbReference>
<protein>
    <recommendedName>
        <fullName evidence="3">Yeast cell wall synthesis Kre9/Knh1 C-terminal domain-containing protein</fullName>
    </recommendedName>
</protein>
<reference evidence="4 5" key="1">
    <citation type="submission" date="2013-03" db="EMBL/GenBank/DDBJ databases">
        <title>The Genome Sequence of Phialophora europaea CBS 101466.</title>
        <authorList>
            <consortium name="The Broad Institute Genomics Platform"/>
            <person name="Cuomo C."/>
            <person name="de Hoog S."/>
            <person name="Gorbushina A."/>
            <person name="Walker B."/>
            <person name="Young S.K."/>
            <person name="Zeng Q."/>
            <person name="Gargeya S."/>
            <person name="Fitzgerald M."/>
            <person name="Haas B."/>
            <person name="Abouelleil A."/>
            <person name="Allen A.W."/>
            <person name="Alvarado L."/>
            <person name="Arachchi H.M."/>
            <person name="Berlin A.M."/>
            <person name="Chapman S.B."/>
            <person name="Gainer-Dewar J."/>
            <person name="Goldberg J."/>
            <person name="Griggs A."/>
            <person name="Gujja S."/>
            <person name="Hansen M."/>
            <person name="Howarth C."/>
            <person name="Imamovic A."/>
            <person name="Ireland A."/>
            <person name="Larimer J."/>
            <person name="McCowan C."/>
            <person name="Murphy C."/>
            <person name="Pearson M."/>
            <person name="Poon T.W."/>
            <person name="Priest M."/>
            <person name="Roberts A."/>
            <person name="Saif S."/>
            <person name="Shea T."/>
            <person name="Sisk P."/>
            <person name="Sykes S."/>
            <person name="Wortman J."/>
            <person name="Nusbaum C."/>
            <person name="Birren B."/>
        </authorList>
    </citation>
    <scope>NUCLEOTIDE SEQUENCE [LARGE SCALE GENOMIC DNA]</scope>
    <source>
        <strain evidence="4 5">CBS 101466</strain>
    </source>
</reference>
<gene>
    <name evidence="4" type="ORF">HMPREF1541_01501</name>
</gene>
<dbReference type="InParanoid" id="W2S0Z7"/>